<reference evidence="1 2" key="1">
    <citation type="submission" date="2019-09" db="EMBL/GenBank/DDBJ databases">
        <title>Distinct polysaccharide growth profiles of human intestinal Prevotella copri isolates.</title>
        <authorList>
            <person name="Fehlner-Peach H."/>
            <person name="Magnabosco C."/>
            <person name="Raghavan V."/>
            <person name="Scher J.U."/>
            <person name="Tett A."/>
            <person name="Cox L.M."/>
            <person name="Gottsegen C."/>
            <person name="Watters A."/>
            <person name="Wiltshire- Gordon J.D."/>
            <person name="Segata N."/>
            <person name="Bonneau R."/>
            <person name="Littman D.R."/>
        </authorList>
    </citation>
    <scope>NUCLEOTIDE SEQUENCE [LARGE SCALE GENOMIC DNA]</scope>
    <source>
        <strain evidence="2">iA622</strain>
    </source>
</reference>
<sequence length="362" mass="41271">MKEKVIYLLLILLILASCAGNRKYDDLMKRADSIMDVDDDSATVAIRMLDGIKPQLPEFSQSQKMRYELLRHKAMNKACITFTSDSVMKEVVDYYDHHGSANERMLANYVLGCVYRDLHEAPMALEYYNKATEQADTTATDCDYGTLYRVYSQMGILFDKQYLPYQLLDAFGKAEKYAYLAKDTFNAIVNYQNRSSAYYYLGNTDSVIAINLHAASLFKQIGDDYNAMIALGCNSDYYLEKQDTIKAKKAFEAYFSTGYEGNLEYEDSKAYVLCLKGSYYLFVNKLDSAYANLSLSLKLCKSYSVKASTTKTLAQYYAKVNQPAMAMKYALQSSEYNDSDLIGARKTQLQQVQAMYDYGRNQ</sequence>
<dbReference type="AlphaFoldDB" id="A0A6G1U300"/>
<proteinExistence type="predicted"/>
<accession>A0A6G1U300</accession>
<dbReference type="Gene3D" id="1.25.40.10">
    <property type="entry name" value="Tetratricopeptide repeat domain"/>
    <property type="match status" value="1"/>
</dbReference>
<gene>
    <name evidence="1" type="ORF">F7D73_11365</name>
</gene>
<feature type="non-terminal residue" evidence="1">
    <location>
        <position position="362"/>
    </location>
</feature>
<comment type="caution">
    <text evidence="1">The sequence shown here is derived from an EMBL/GenBank/DDBJ whole genome shotgun (WGS) entry which is preliminary data.</text>
</comment>
<dbReference type="InterPro" id="IPR019734">
    <property type="entry name" value="TPR_rpt"/>
</dbReference>
<protein>
    <recommendedName>
        <fullName evidence="3">Tetratricopeptide repeat protein</fullName>
    </recommendedName>
</protein>
<dbReference type="SUPFAM" id="SSF48452">
    <property type="entry name" value="TPR-like"/>
    <property type="match status" value="1"/>
</dbReference>
<dbReference type="SMART" id="SM00028">
    <property type="entry name" value="TPR"/>
    <property type="match status" value="3"/>
</dbReference>
<evidence type="ECO:0000313" key="2">
    <source>
        <dbReference type="Proteomes" id="UP000480425"/>
    </source>
</evidence>
<name>A0A6G1U300_9BACT</name>
<dbReference type="InterPro" id="IPR011990">
    <property type="entry name" value="TPR-like_helical_dom_sf"/>
</dbReference>
<dbReference type="PROSITE" id="PS51257">
    <property type="entry name" value="PROKAR_LIPOPROTEIN"/>
    <property type="match status" value="1"/>
</dbReference>
<evidence type="ECO:0000313" key="1">
    <source>
        <dbReference type="EMBL" id="MQN81535.1"/>
    </source>
</evidence>
<organism evidence="1 2">
    <name type="scientific">Segatella copri</name>
    <dbReference type="NCBI Taxonomy" id="165179"/>
    <lineage>
        <taxon>Bacteria</taxon>
        <taxon>Pseudomonadati</taxon>
        <taxon>Bacteroidota</taxon>
        <taxon>Bacteroidia</taxon>
        <taxon>Bacteroidales</taxon>
        <taxon>Prevotellaceae</taxon>
        <taxon>Segatella</taxon>
    </lineage>
</organism>
<dbReference type="Proteomes" id="UP000480425">
    <property type="component" value="Unassembled WGS sequence"/>
</dbReference>
<evidence type="ECO:0008006" key="3">
    <source>
        <dbReference type="Google" id="ProtNLM"/>
    </source>
</evidence>
<dbReference type="EMBL" id="VZCB01000082">
    <property type="protein sequence ID" value="MQN81535.1"/>
    <property type="molecule type" value="Genomic_DNA"/>
</dbReference>